<dbReference type="OrthoDB" id="2533696at2759"/>
<proteinExistence type="predicted"/>
<evidence type="ECO:0000256" key="1">
    <source>
        <dbReference type="SAM" id="MobiDB-lite"/>
    </source>
</evidence>
<feature type="region of interest" description="Disordered" evidence="1">
    <location>
        <begin position="876"/>
        <end position="913"/>
    </location>
</feature>
<dbReference type="InParanoid" id="U5H4G7"/>
<sequence length="913" mass="103953">MLARALQPLRSHPPMRVCDACGTRLMSSSSSSTSSGRSEFQSSSSVHLSSEWRHGEGKQREIVLDRTELRNRSELTGLARRPAGVIAVPYSTSRALSSRTALSSSSTRVPEQLATVPLGSQAVATTLADLEMAITSSPPVEARAVFNHLTPHDRASLPRSTFDDLFLLVAELDSPQRRTRRVASAIKALHAYAKDERRWRLTDQQTRIAFQVMVRWEEIRRKLAADYRDPINPTVEEWNTQERERARRAYLDQIREEFVAIRSRGSIEFRDDRSIVERCAAAIISRDVNDYQNAAEVYARAGRLRYDPSAMGGMKPSSSFVANPPMVTPAASTLLLKLFQKDSQLARRHLGIMLDRGQLPSFEAIKRIMFNSDESSKGEEDVYMHYRQVLDAACDPGSRSGTRSLDALLEERLAQLDRTEEFEQNPWFAFLQWLSSEREDKEDMMEWLLVSLRLWKVIYADHGNSPTRYRSRELLDDLIRRTLPERQLDPSANARPAPAYFPGNPHGLGRPSRAVHLAIRLALDQLSTFQLVTRAHRLLQAITVSSLDRPLARKAYMTLREKAPLDSQYPFRWTAALRPTLVQLILLASPPNPPDPDFILQLYLDWTACGMTFPVSLYPLLWRALGRKGTVEDLARVIDDYETSGRGRVEARIISFVLLASTEREDALKTLPLLEYFRNRSPVTTTPIDYLVPRRVYEHIMWQLASSTSDQRPEVLRLFKQLTEEEGWKPRITTWNAILASHVFRPSFTPDDLEAAGKTYDLIVRRTLRSPDSATFSLVLLGFVRMAKQFEGQTVTGVEAGLKTVLSAFEKGRLVRGHQVAELIGLLGQLGRYDQAKMLSEQWWAKVVSNEREGKGRVLGEEEMERMRGAIEELAERESGMRREEKVKGMRQSKRNKSKRSEFAFPLFRDPKD</sequence>
<protein>
    <submittedName>
        <fullName evidence="2 3">Uncharacterized protein</fullName>
    </submittedName>
</protein>
<organism evidence="2">
    <name type="scientific">Microbotryum lychnidis-dioicae (strain p1A1 Lamole / MvSl-1064)</name>
    <name type="common">Anther smut fungus</name>
    <dbReference type="NCBI Taxonomy" id="683840"/>
    <lineage>
        <taxon>Eukaryota</taxon>
        <taxon>Fungi</taxon>
        <taxon>Dikarya</taxon>
        <taxon>Basidiomycota</taxon>
        <taxon>Pucciniomycotina</taxon>
        <taxon>Microbotryomycetes</taxon>
        <taxon>Microbotryales</taxon>
        <taxon>Microbotryaceae</taxon>
        <taxon>Microbotryum</taxon>
    </lineage>
</organism>
<dbReference type="EMBL" id="AEIJ01000218">
    <property type="status" value="NOT_ANNOTATED_CDS"/>
    <property type="molecule type" value="Genomic_DNA"/>
</dbReference>
<reference evidence="4" key="1">
    <citation type="submission" date="2010-11" db="EMBL/GenBank/DDBJ databases">
        <title>The genome sequence of Microbotryum violaceum strain p1A1 Lamole.</title>
        <authorList>
            <person name="Cuomo C."/>
            <person name="Perlin M."/>
            <person name="Young S.K."/>
            <person name="Zeng Q."/>
            <person name="Gargeya S."/>
            <person name="Alvarado L."/>
            <person name="Berlin A."/>
            <person name="Chapman S.B."/>
            <person name="Chen Z."/>
            <person name="Freedman E."/>
            <person name="Gellesch M."/>
            <person name="Goldberg J."/>
            <person name="Griggs A."/>
            <person name="Gujja S."/>
            <person name="Heilman E."/>
            <person name="Heiman D."/>
            <person name="Howarth C."/>
            <person name="Mehta T."/>
            <person name="Neiman D."/>
            <person name="Pearson M."/>
            <person name="Roberts A."/>
            <person name="Saif S."/>
            <person name="Shea T."/>
            <person name="Shenoy N."/>
            <person name="Sisk P."/>
            <person name="Stolte C."/>
            <person name="Sykes S."/>
            <person name="White J."/>
            <person name="Yandava C."/>
            <person name="Haas B."/>
            <person name="Nusbaum C."/>
            <person name="Birren B."/>
        </authorList>
    </citation>
    <scope>NUCLEOTIDE SEQUENCE [LARGE SCALE GENOMIC DNA]</scope>
    <source>
        <strain evidence="4">p1A1 Lamole</strain>
    </source>
</reference>
<dbReference type="HOGENOM" id="CLU_298784_0_0_1"/>
<evidence type="ECO:0000313" key="3">
    <source>
        <dbReference type="EnsemblFungi" id="MVLG_02207T0"/>
    </source>
</evidence>
<dbReference type="AlphaFoldDB" id="U5H4G7"/>
<name>U5H4G7_USTV1</name>
<keyword evidence="4" id="KW-1185">Reference proteome</keyword>
<evidence type="ECO:0000313" key="4">
    <source>
        <dbReference type="Proteomes" id="UP000017200"/>
    </source>
</evidence>
<dbReference type="EnsemblFungi" id="MVLG_02207T0">
    <property type="protein sequence ID" value="MVLG_02207T0"/>
    <property type="gene ID" value="MVLG_02207"/>
</dbReference>
<reference evidence="2 4" key="3">
    <citation type="journal article" date="2015" name="BMC Genomics">
        <title>Sex and parasites: genomic and transcriptomic analysis of Microbotryum lychnidis-dioicae, the biotrophic and plant-castrating anther smut fungus.</title>
        <authorList>
            <person name="Perlin M.H."/>
            <person name="Amselem J."/>
            <person name="Fontanillas E."/>
            <person name="Toh S.S."/>
            <person name="Chen Z."/>
            <person name="Goldberg J."/>
            <person name="Duplessis S."/>
            <person name="Henrissat B."/>
            <person name="Young S."/>
            <person name="Zeng Q."/>
            <person name="Aguileta G."/>
            <person name="Petit E."/>
            <person name="Badouin H."/>
            <person name="Andrews J."/>
            <person name="Razeeq D."/>
            <person name="Gabaldon T."/>
            <person name="Quesneville H."/>
            <person name="Giraud T."/>
            <person name="Hood M.E."/>
            <person name="Schultz D.J."/>
            <person name="Cuomo C.A."/>
        </authorList>
    </citation>
    <scope>NUCLEOTIDE SEQUENCE [LARGE SCALE GENOMIC DNA]</scope>
    <source>
        <strain evidence="4">p1A1 Lamole</strain>
        <strain evidence="2">P1A1 Lamole</strain>
    </source>
</reference>
<feature type="compositionally biased region" description="Low complexity" evidence="1">
    <location>
        <begin position="27"/>
        <end position="45"/>
    </location>
</feature>
<dbReference type="EMBL" id="GL541658">
    <property type="protein sequence ID" value="KDE07536.1"/>
    <property type="molecule type" value="Genomic_DNA"/>
</dbReference>
<feature type="compositionally biased region" description="Basic and acidic residues" evidence="1">
    <location>
        <begin position="876"/>
        <end position="888"/>
    </location>
</feature>
<dbReference type="OMA" id="THARLEW"/>
<feature type="region of interest" description="Disordered" evidence="1">
    <location>
        <begin position="25"/>
        <end position="57"/>
    </location>
</feature>
<accession>U5H4G7</accession>
<dbReference type="Proteomes" id="UP000017200">
    <property type="component" value="Unassembled WGS sequence"/>
</dbReference>
<evidence type="ECO:0000313" key="2">
    <source>
        <dbReference type="EMBL" id="KDE07536.1"/>
    </source>
</evidence>
<reference evidence="3" key="4">
    <citation type="submission" date="2015-06" db="UniProtKB">
        <authorList>
            <consortium name="EnsemblFungi"/>
        </authorList>
    </citation>
    <scope>IDENTIFICATION</scope>
</reference>
<feature type="compositionally biased region" description="Basic residues" evidence="1">
    <location>
        <begin position="889"/>
        <end position="898"/>
    </location>
</feature>
<gene>
    <name evidence="2" type="ORF">MVLG_02207</name>
</gene>
<reference evidence="2" key="2">
    <citation type="submission" date="2010-11" db="EMBL/GenBank/DDBJ databases">
        <authorList>
            <consortium name="The Broad Institute Genome Sequencing Platform"/>
            <person name="Earl A."/>
            <person name="Ward D."/>
            <person name="Feldgarden M."/>
            <person name="Gevers D."/>
            <person name="Butler R."/>
            <person name="Young S.K."/>
            <person name="Zeng Q."/>
            <person name="Gargeya S."/>
            <person name="Fitzgerald M."/>
            <person name="Haas B."/>
            <person name="Abouelleil A."/>
            <person name="Alvarado L."/>
            <person name="Arachchi H.M."/>
            <person name="Berlin A."/>
            <person name="Brown A."/>
            <person name="Chapman S.B."/>
            <person name="Chen Z."/>
            <person name="Dunbar C."/>
            <person name="Freedman E."/>
            <person name="Gearin G."/>
            <person name="Gellesch M."/>
            <person name="Goldberg J."/>
            <person name="Griggs A."/>
            <person name="Gujja S."/>
            <person name="Heilman E."/>
            <person name="Heiman D."/>
            <person name="Howarth C."/>
            <person name="Larson L."/>
            <person name="Lui A."/>
            <person name="MacDonald P.J.P."/>
            <person name="Mehta T."/>
            <person name="Montmayeur A."/>
            <person name="Murphy C."/>
            <person name="Neiman D."/>
            <person name="Pearson M."/>
            <person name="Priest M."/>
            <person name="Roberts A."/>
            <person name="Saif S."/>
            <person name="Shea T."/>
            <person name="Shenoy N."/>
            <person name="Sisk P."/>
            <person name="Stolte C."/>
            <person name="Sykes S."/>
            <person name="White J."/>
            <person name="Yandava C."/>
            <person name="Wortman J."/>
            <person name="Nusbaum C."/>
            <person name="Birren B."/>
        </authorList>
    </citation>
    <scope>NUCLEOTIDE SEQUENCE</scope>
    <source>
        <strain evidence="2">P1A1 Lamole</strain>
    </source>
</reference>